<protein>
    <submittedName>
        <fullName evidence="1">Uncharacterized protein</fullName>
    </submittedName>
</protein>
<name>A0ACC8XF99_9FIRM</name>
<keyword evidence="2" id="KW-1185">Reference proteome</keyword>
<comment type="caution">
    <text evidence="1">The sequence shown here is derived from an EMBL/GenBank/DDBJ whole genome shotgun (WGS) entry which is preliminary data.</text>
</comment>
<organism evidence="1 2">
    <name type="scientific">Candidatus Epulonipiscium fishelsonii</name>
    <dbReference type="NCBI Taxonomy" id="77094"/>
    <lineage>
        <taxon>Bacteria</taxon>
        <taxon>Bacillati</taxon>
        <taxon>Bacillota</taxon>
        <taxon>Clostridia</taxon>
        <taxon>Lachnospirales</taxon>
        <taxon>Lachnospiraceae</taxon>
        <taxon>Candidatus Epulonipiscium</taxon>
    </lineage>
</organism>
<accession>A0ACC8XF99</accession>
<reference evidence="1" key="1">
    <citation type="submission" date="2016-08" db="EMBL/GenBank/DDBJ databases">
        <authorList>
            <person name="Ngugi D.K."/>
            <person name="Miyake S."/>
            <person name="Stingl U."/>
        </authorList>
    </citation>
    <scope>NUCLEOTIDE SEQUENCE</scope>
    <source>
        <strain evidence="1">SCG-B11WGA-EpuloA1</strain>
    </source>
</reference>
<gene>
    <name evidence="1" type="ORF">AN396_02535</name>
</gene>
<evidence type="ECO:0000313" key="2">
    <source>
        <dbReference type="Proteomes" id="UP000188605"/>
    </source>
</evidence>
<sequence>MAKLLKKYLLGLIALGLFVPTNIYANTELTNEEKAEEYANMLIKNAELTDIQYALIKDGEIILSNAISKDNTLTTDTMSPIASVSKMYATAAIMMLVDDGLVNLDEPVTTYIPEFEMADERYKDITVRMLLNHSSGFMGVKTTNTLLYNDNDTSAHDTLLNSLKMQTLKANPGEFSTYCSDGFSLAEIIVERISGLTFTEFIQENISQPLGLTKTKTPQDEFDLSQVIPTPTGPHTSDSIQTNAQIGTAGMYSTAEEIALFGYIFTNEELLSQESIDMTMAPEYANGLWHGEEDTFAQYGLGWDDVEVYPFFEQNIQVVTKGGDHAPHHTALVVAPEQDMSVAVLMTGPRGSSAYAEMMGSRLLFDEMTSDGVQFDEFKKPFDKPTQAVPIPPDLKKYSGIYSTNTGMMKVEMTDSGVMLYTGLDKENKPPSIYYHLGDGIFRNSFRFEISFVEEDNGETYLKTRSIMDIGLIPYEKTEYSHQKIEPISVDESVKKAWEDRAGKMYLVVSEKYSSRIYTHPIFSNAIISNLSSYNPVEGYFNGMQIIDENTLMHKIKIPQNSGRDLSTTHMYMENGVEYMNNNEIIYVDFNSIPNLSQKTITIGENGYGQYYHITDEYANKMLSTETTGNWSIMVYNSDAECIYNSWLDGNKDIILPEDGLILFTGDAGTSFNINID</sequence>
<evidence type="ECO:0000313" key="1">
    <source>
        <dbReference type="EMBL" id="ONI41968.1"/>
    </source>
</evidence>
<dbReference type="Proteomes" id="UP000188605">
    <property type="component" value="Unassembled WGS sequence"/>
</dbReference>
<dbReference type="EMBL" id="LJDB01000023">
    <property type="protein sequence ID" value="ONI41968.1"/>
    <property type="molecule type" value="Genomic_DNA"/>
</dbReference>
<proteinExistence type="predicted"/>